<dbReference type="Pfam" id="PF09363">
    <property type="entry name" value="XFP_C"/>
    <property type="match status" value="1"/>
</dbReference>
<comment type="caution">
    <text evidence="4">The sequence shown here is derived from an EMBL/GenBank/DDBJ whole genome shotgun (WGS) entry which is preliminary data.</text>
</comment>
<feature type="non-terminal residue" evidence="4">
    <location>
        <position position="1"/>
    </location>
</feature>
<sequence length="194" mass="22178">EAEELVREGYKVIDWASNVSPDEEPDVVFAAAGTEPNLEVLAGISILHKAFPELKIRFINVVDILKLRSPKVDPRGLSDEVFNKLFTTDKPVIFGFHGYEGMIRDLFFDRTNHKVYIHGYRENGDITTPFDMRVMSEMDRFHIAKDAAQAALGDRASAFAQEMDEKVAYHTAYIRENGDDIPEVRDWKWENIGK</sequence>
<keyword evidence="2" id="KW-0456">Lyase</keyword>
<protein>
    <submittedName>
        <fullName evidence="4">Phosphoketolase</fullName>
    </submittedName>
</protein>
<feature type="domain" description="Xylulose 5-phosphate/Fructose 6-phosphate phosphoketolase C-terminal" evidence="3">
    <location>
        <begin position="1"/>
        <end position="189"/>
    </location>
</feature>
<dbReference type="Gene3D" id="3.40.50.920">
    <property type="match status" value="1"/>
</dbReference>
<proteinExistence type="inferred from homology"/>
<dbReference type="Proteomes" id="UP001596110">
    <property type="component" value="Unassembled WGS sequence"/>
</dbReference>
<accession>A0ABW0UCB3</accession>
<evidence type="ECO:0000313" key="4">
    <source>
        <dbReference type="EMBL" id="MFC5630326.1"/>
    </source>
</evidence>
<dbReference type="PANTHER" id="PTHR31273">
    <property type="entry name" value="PHOSPHOKETOLASE-RELATED"/>
    <property type="match status" value="1"/>
</dbReference>
<evidence type="ECO:0000256" key="2">
    <source>
        <dbReference type="ARBA" id="ARBA00023239"/>
    </source>
</evidence>
<keyword evidence="5" id="KW-1185">Reference proteome</keyword>
<gene>
    <name evidence="4" type="ORF">ACFPQ3_01645</name>
</gene>
<name>A0ABW0UCB3_9STRE</name>
<dbReference type="EMBL" id="JBHSOJ010000014">
    <property type="protein sequence ID" value="MFC5630326.1"/>
    <property type="molecule type" value="Genomic_DNA"/>
</dbReference>
<dbReference type="InterPro" id="IPR005593">
    <property type="entry name" value="Xul5P/Fru6P_PKetolase"/>
</dbReference>
<dbReference type="PANTHER" id="PTHR31273:SF0">
    <property type="entry name" value="PHOSPHOKETOLASE-RELATED"/>
    <property type="match status" value="1"/>
</dbReference>
<evidence type="ECO:0000259" key="3">
    <source>
        <dbReference type="Pfam" id="PF09363"/>
    </source>
</evidence>
<dbReference type="InterPro" id="IPR009014">
    <property type="entry name" value="Transketo_C/PFOR_II"/>
</dbReference>
<evidence type="ECO:0000256" key="1">
    <source>
        <dbReference type="ARBA" id="ARBA00005623"/>
    </source>
</evidence>
<organism evidence="4 5">
    <name type="scientific">Streptococcus caledonicus</name>
    <dbReference type="NCBI Taxonomy" id="2614158"/>
    <lineage>
        <taxon>Bacteria</taxon>
        <taxon>Bacillati</taxon>
        <taxon>Bacillota</taxon>
        <taxon>Bacilli</taxon>
        <taxon>Lactobacillales</taxon>
        <taxon>Streptococcaceae</taxon>
        <taxon>Streptococcus</taxon>
    </lineage>
</organism>
<evidence type="ECO:0000313" key="5">
    <source>
        <dbReference type="Proteomes" id="UP001596110"/>
    </source>
</evidence>
<reference evidence="5" key="1">
    <citation type="journal article" date="2019" name="Int. J. Syst. Evol. Microbiol.">
        <title>The Global Catalogue of Microorganisms (GCM) 10K type strain sequencing project: providing services to taxonomists for standard genome sequencing and annotation.</title>
        <authorList>
            <consortium name="The Broad Institute Genomics Platform"/>
            <consortium name="The Broad Institute Genome Sequencing Center for Infectious Disease"/>
            <person name="Wu L."/>
            <person name="Ma J."/>
        </authorList>
    </citation>
    <scope>NUCLEOTIDE SEQUENCE [LARGE SCALE GENOMIC DNA]</scope>
    <source>
        <strain evidence="5">DT43</strain>
    </source>
</reference>
<dbReference type="InterPro" id="IPR018969">
    <property type="entry name" value="Xul5P/Fru6P_PKetolase_C"/>
</dbReference>
<comment type="similarity">
    <text evidence="1">Belongs to the XFP family.</text>
</comment>